<evidence type="ECO:0000313" key="3">
    <source>
        <dbReference type="Proteomes" id="UP000243518"/>
    </source>
</evidence>
<feature type="transmembrane region" description="Helical" evidence="1">
    <location>
        <begin position="12"/>
        <end position="36"/>
    </location>
</feature>
<keyword evidence="1" id="KW-0472">Membrane</keyword>
<dbReference type="EMBL" id="FNVE01000002">
    <property type="protein sequence ID" value="SEF82818.1"/>
    <property type="molecule type" value="Genomic_DNA"/>
</dbReference>
<sequence length="128" mass="13484">MRIQNMSEPTTAGLAGIGLGKLLGISVGAILAAVVVMAMTLPKTSREWVAGLISTLVSSICGGAGLVQWLGFTSWVDTFEGTVAMIGLCFACGLPAWVFVRAWFAYAAKSQGMSLIDMIKEIREALGR</sequence>
<name>A0AAQ1G570_9GAMM</name>
<dbReference type="Proteomes" id="UP000243518">
    <property type="component" value="Unassembled WGS sequence"/>
</dbReference>
<evidence type="ECO:0000313" key="2">
    <source>
        <dbReference type="EMBL" id="SEF82818.1"/>
    </source>
</evidence>
<feature type="transmembrane region" description="Helical" evidence="1">
    <location>
        <begin position="83"/>
        <end position="104"/>
    </location>
</feature>
<comment type="caution">
    <text evidence="2">The sequence shown here is derived from an EMBL/GenBank/DDBJ whole genome shotgun (WGS) entry which is preliminary data.</text>
</comment>
<gene>
    <name evidence="2" type="ORF">SAMN05216586_10242</name>
</gene>
<reference evidence="2 3" key="1">
    <citation type="submission" date="2016-10" db="EMBL/GenBank/DDBJ databases">
        <authorList>
            <person name="Varghese N."/>
            <person name="Submissions S."/>
        </authorList>
    </citation>
    <scope>NUCLEOTIDE SEQUENCE [LARGE SCALE GENOMIC DNA]</scope>
    <source>
        <strain evidence="2 3">CECT 8317</strain>
    </source>
</reference>
<dbReference type="AlphaFoldDB" id="A0AAQ1G570"/>
<proteinExistence type="predicted"/>
<protein>
    <submittedName>
        <fullName evidence="2">Uncharacterized protein</fullName>
    </submittedName>
</protein>
<evidence type="ECO:0000256" key="1">
    <source>
        <dbReference type="SAM" id="Phobius"/>
    </source>
</evidence>
<accession>A0AAQ1G570</accession>
<feature type="transmembrane region" description="Helical" evidence="1">
    <location>
        <begin position="48"/>
        <end position="71"/>
    </location>
</feature>
<organism evidence="2 3">
    <name type="scientific">Halopseudomonas aestusnigri</name>
    <dbReference type="NCBI Taxonomy" id="857252"/>
    <lineage>
        <taxon>Bacteria</taxon>
        <taxon>Pseudomonadati</taxon>
        <taxon>Pseudomonadota</taxon>
        <taxon>Gammaproteobacteria</taxon>
        <taxon>Pseudomonadales</taxon>
        <taxon>Pseudomonadaceae</taxon>
        <taxon>Halopseudomonas</taxon>
    </lineage>
</organism>
<keyword evidence="1" id="KW-1133">Transmembrane helix</keyword>
<keyword evidence="1" id="KW-0812">Transmembrane</keyword>
<keyword evidence="3" id="KW-1185">Reference proteome</keyword>